<dbReference type="AlphaFoldDB" id="A0A2R8AEI6"/>
<dbReference type="SUPFAM" id="SSF52096">
    <property type="entry name" value="ClpP/crotonase"/>
    <property type="match status" value="1"/>
</dbReference>
<reference evidence="2 3" key="1">
    <citation type="submission" date="2018-03" db="EMBL/GenBank/DDBJ databases">
        <authorList>
            <person name="Keele B.F."/>
        </authorList>
    </citation>
    <scope>NUCLEOTIDE SEQUENCE [LARGE SCALE GENOMIC DNA]</scope>
    <source>
        <strain evidence="2 3">CeCT 8812</strain>
    </source>
</reference>
<gene>
    <name evidence="2" type="primary">echA6</name>
    <name evidence="2" type="ORF">POI8812_03015</name>
</gene>
<keyword evidence="3" id="KW-1185">Reference proteome</keyword>
<comment type="similarity">
    <text evidence="1">Belongs to the enoyl-CoA hydratase/isomerase family.</text>
</comment>
<dbReference type="InterPro" id="IPR029045">
    <property type="entry name" value="ClpP/crotonase-like_dom_sf"/>
</dbReference>
<dbReference type="GO" id="GO:0004300">
    <property type="term" value="F:enoyl-CoA hydratase activity"/>
    <property type="evidence" value="ECO:0007669"/>
    <property type="project" value="UniProtKB-EC"/>
</dbReference>
<accession>A0A2R8AEI6</accession>
<dbReference type="PANTHER" id="PTHR43802">
    <property type="entry name" value="ENOYL-COA HYDRATASE"/>
    <property type="match status" value="1"/>
</dbReference>
<keyword evidence="2" id="KW-0456">Lyase</keyword>
<name>A0A2R8AEI6_9RHOB</name>
<dbReference type="Proteomes" id="UP000244932">
    <property type="component" value="Unassembled WGS sequence"/>
</dbReference>
<dbReference type="EMBL" id="OMKW01000004">
    <property type="protein sequence ID" value="SPF30673.1"/>
    <property type="molecule type" value="Genomic_DNA"/>
</dbReference>
<proteinExistence type="inferred from homology"/>
<dbReference type="Gene3D" id="3.90.226.10">
    <property type="entry name" value="2-enoyl-CoA Hydratase, Chain A, domain 1"/>
    <property type="match status" value="1"/>
</dbReference>
<evidence type="ECO:0000313" key="3">
    <source>
        <dbReference type="Proteomes" id="UP000244932"/>
    </source>
</evidence>
<dbReference type="RefSeq" id="WP_162844975.1">
    <property type="nucleotide sequence ID" value="NZ_OMKW01000004.1"/>
</dbReference>
<organism evidence="2 3">
    <name type="scientific">Pontivivens insulae</name>
    <dbReference type="NCBI Taxonomy" id="1639689"/>
    <lineage>
        <taxon>Bacteria</taxon>
        <taxon>Pseudomonadati</taxon>
        <taxon>Pseudomonadota</taxon>
        <taxon>Alphaproteobacteria</taxon>
        <taxon>Rhodobacterales</taxon>
        <taxon>Paracoccaceae</taxon>
        <taxon>Pontivivens</taxon>
    </lineage>
</organism>
<dbReference type="InterPro" id="IPR001753">
    <property type="entry name" value="Enoyl-CoA_hydra/iso"/>
</dbReference>
<protein>
    <submittedName>
        <fullName evidence="2">Putative enoyl-CoA hydratase echA6</fullName>
        <ecNumber evidence="2">4.2.1.17</ecNumber>
    </submittedName>
</protein>
<dbReference type="EC" id="4.2.1.17" evidence="2"/>
<evidence type="ECO:0000256" key="1">
    <source>
        <dbReference type="ARBA" id="ARBA00005254"/>
    </source>
</evidence>
<dbReference type="PANTHER" id="PTHR43802:SF1">
    <property type="entry name" value="IP11341P-RELATED"/>
    <property type="match status" value="1"/>
</dbReference>
<sequence length="241" mass="24964">MIEVSQSGQVVTITLAAPERRNALRIADMQALGDALNQADNDPNVRVCILTGQGKVFSAGADFGELTAGERPDIPLAELSARIEAMRLPVVAGLNGAVMGAAVDIAAACDLRVAVTGARLAIPAAMIGVHYPGASIARIERSFGPAVAKRLLLAAETFTLPDPALGGWVTACTDAESFGQTVRELGCKVASLAPLSVSGMKRSVNDRDDAAARVTACAESADHAEALSARKEKRTAQFQGQ</sequence>
<dbReference type="Pfam" id="PF00378">
    <property type="entry name" value="ECH_1"/>
    <property type="match status" value="1"/>
</dbReference>
<dbReference type="CDD" id="cd06558">
    <property type="entry name" value="crotonase-like"/>
    <property type="match status" value="1"/>
</dbReference>
<evidence type="ECO:0000313" key="2">
    <source>
        <dbReference type="EMBL" id="SPF30673.1"/>
    </source>
</evidence>